<evidence type="ECO:0000313" key="3">
    <source>
        <dbReference type="EMBL" id="RKP33965.1"/>
    </source>
</evidence>
<keyword evidence="4" id="KW-1185">Reference proteome</keyword>
<dbReference type="Gene3D" id="1.25.40.10">
    <property type="entry name" value="Tetratricopeptide repeat domain"/>
    <property type="match status" value="1"/>
</dbReference>
<evidence type="ECO:0008006" key="5">
    <source>
        <dbReference type="Google" id="ProtNLM"/>
    </source>
</evidence>
<gene>
    <name evidence="3" type="ORF">BJ085DRAFT_39597</name>
</gene>
<sequence>MLRPLSRSELPAVRAASRRLLRTAAPVVVVTSVQQPPTARPFSTTTPRPLPTHPHPSPQAPTAYTQVELPPASAVVENSAQRARELADLFNQPGSYDRLLSLESGEIQHLLAEAKLDSISPETCQHILAVAVEYVRLQVEAAWETDFNTDPVTPERTASDHPLLDEIWGLVEKQPMALLVLSRFVSRTPVGSMVGVPLLKCFAERVQSRFARFSYHRRLLGLPPEIFPDATRGLAGLLELAQEEFPPALVLVGQVLVNSGIQIDKAIQGFELAAAKGSTDAITELGEMYWLGKGVDRDPAKALPYFEKAAAKDHPKATYYTACIYHAGLTTPDRKPDYAKAYQFFKKAADRGIKEARHNLATMYLNGEEVPQSDTLAFENYLIAARMGFPQAMINVAKMYIAGRGVGKDLAAAKLWFTTVGRVDARLEKQVAPLLAEIDQQLSMSRCSIM</sequence>
<dbReference type="InterPro" id="IPR006597">
    <property type="entry name" value="Sel1-like"/>
</dbReference>
<dbReference type="EMBL" id="ML003436">
    <property type="protein sequence ID" value="RKP33965.1"/>
    <property type="molecule type" value="Genomic_DNA"/>
</dbReference>
<organism evidence="3 4">
    <name type="scientific">Dimargaris cristalligena</name>
    <dbReference type="NCBI Taxonomy" id="215637"/>
    <lineage>
        <taxon>Eukaryota</taxon>
        <taxon>Fungi</taxon>
        <taxon>Fungi incertae sedis</taxon>
        <taxon>Zoopagomycota</taxon>
        <taxon>Kickxellomycotina</taxon>
        <taxon>Dimargaritomycetes</taxon>
        <taxon>Dimargaritales</taxon>
        <taxon>Dimargaritaceae</taxon>
        <taxon>Dimargaris</taxon>
    </lineage>
</organism>
<dbReference type="SMART" id="SM00671">
    <property type="entry name" value="SEL1"/>
    <property type="match status" value="4"/>
</dbReference>
<dbReference type="SUPFAM" id="SSF81901">
    <property type="entry name" value="HCP-like"/>
    <property type="match status" value="1"/>
</dbReference>
<evidence type="ECO:0000313" key="4">
    <source>
        <dbReference type="Proteomes" id="UP000268162"/>
    </source>
</evidence>
<protein>
    <recommendedName>
        <fullName evidence="5">HCP-like protein</fullName>
    </recommendedName>
</protein>
<feature type="compositionally biased region" description="Low complexity" evidence="2">
    <location>
        <begin position="32"/>
        <end position="47"/>
    </location>
</feature>
<feature type="compositionally biased region" description="Pro residues" evidence="2">
    <location>
        <begin position="48"/>
        <end position="59"/>
    </location>
</feature>
<proteinExistence type="inferred from homology"/>
<name>A0A4P9ZLG8_9FUNG</name>
<evidence type="ECO:0000256" key="1">
    <source>
        <dbReference type="ARBA" id="ARBA00038101"/>
    </source>
</evidence>
<dbReference type="InterPro" id="IPR011990">
    <property type="entry name" value="TPR-like_helical_dom_sf"/>
</dbReference>
<accession>A0A4P9ZLG8</accession>
<dbReference type="PANTHER" id="PTHR11102:SF160">
    <property type="entry name" value="ERAD-ASSOCIATED E3 UBIQUITIN-PROTEIN LIGASE COMPONENT HRD3"/>
    <property type="match status" value="1"/>
</dbReference>
<dbReference type="PANTHER" id="PTHR11102">
    <property type="entry name" value="SEL-1-LIKE PROTEIN"/>
    <property type="match status" value="1"/>
</dbReference>
<dbReference type="STRING" id="215637.A0A4P9ZLG8"/>
<dbReference type="InterPro" id="IPR050767">
    <property type="entry name" value="Sel1_AlgK"/>
</dbReference>
<comment type="similarity">
    <text evidence="1">Belongs to the sel-1 family.</text>
</comment>
<dbReference type="AlphaFoldDB" id="A0A4P9ZLG8"/>
<dbReference type="Pfam" id="PF08238">
    <property type="entry name" value="Sel1"/>
    <property type="match status" value="4"/>
</dbReference>
<feature type="region of interest" description="Disordered" evidence="2">
    <location>
        <begin position="32"/>
        <end position="63"/>
    </location>
</feature>
<reference evidence="4" key="1">
    <citation type="journal article" date="2018" name="Nat. Microbiol.">
        <title>Leveraging single-cell genomics to expand the fungal tree of life.</title>
        <authorList>
            <person name="Ahrendt S.R."/>
            <person name="Quandt C.A."/>
            <person name="Ciobanu D."/>
            <person name="Clum A."/>
            <person name="Salamov A."/>
            <person name="Andreopoulos B."/>
            <person name="Cheng J.F."/>
            <person name="Woyke T."/>
            <person name="Pelin A."/>
            <person name="Henrissat B."/>
            <person name="Reynolds N.K."/>
            <person name="Benny G.L."/>
            <person name="Smith M.E."/>
            <person name="James T.Y."/>
            <person name="Grigoriev I.V."/>
        </authorList>
    </citation>
    <scope>NUCLEOTIDE SEQUENCE [LARGE SCALE GENOMIC DNA]</scope>
    <source>
        <strain evidence="4">RSA 468</strain>
    </source>
</reference>
<evidence type="ECO:0000256" key="2">
    <source>
        <dbReference type="SAM" id="MobiDB-lite"/>
    </source>
</evidence>
<dbReference type="Proteomes" id="UP000268162">
    <property type="component" value="Unassembled WGS sequence"/>
</dbReference>